<name>A0A1G6JZD9_9BACT</name>
<proteinExistence type="predicted"/>
<keyword evidence="1" id="KW-0472">Membrane</keyword>
<evidence type="ECO:0000256" key="1">
    <source>
        <dbReference type="SAM" id="Phobius"/>
    </source>
</evidence>
<organism evidence="2 3">
    <name type="scientific">Williamwhitmania taraxaci</name>
    <dbReference type="NCBI Taxonomy" id="1640674"/>
    <lineage>
        <taxon>Bacteria</taxon>
        <taxon>Pseudomonadati</taxon>
        <taxon>Bacteroidota</taxon>
        <taxon>Bacteroidia</taxon>
        <taxon>Bacteroidales</taxon>
        <taxon>Williamwhitmaniaceae</taxon>
        <taxon>Williamwhitmania</taxon>
    </lineage>
</organism>
<protein>
    <submittedName>
        <fullName evidence="2">Uncharacterized protein</fullName>
    </submittedName>
</protein>
<evidence type="ECO:0000313" key="2">
    <source>
        <dbReference type="EMBL" id="SDC24077.1"/>
    </source>
</evidence>
<evidence type="ECO:0000313" key="3">
    <source>
        <dbReference type="Proteomes" id="UP000199452"/>
    </source>
</evidence>
<keyword evidence="1" id="KW-0812">Transmembrane</keyword>
<gene>
    <name evidence="2" type="ORF">SAMN05216323_102230</name>
</gene>
<sequence length="42" mass="4793">MPTFDREKVNNGCSLLLHTVVLAMIKVNTIGLFGQLLQYDLW</sequence>
<dbReference type="AlphaFoldDB" id="A0A1G6JZD9"/>
<dbReference type="STRING" id="1640674.SAMN05216323_102230"/>
<keyword evidence="1" id="KW-1133">Transmembrane helix</keyword>
<reference evidence="2 3" key="1">
    <citation type="submission" date="2016-09" db="EMBL/GenBank/DDBJ databases">
        <authorList>
            <person name="Capua I."/>
            <person name="De Benedictis P."/>
            <person name="Joannis T."/>
            <person name="Lombin L.H."/>
            <person name="Cattoli G."/>
        </authorList>
    </citation>
    <scope>NUCLEOTIDE SEQUENCE [LARGE SCALE GENOMIC DNA]</scope>
    <source>
        <strain evidence="2 3">A7P-90m</strain>
    </source>
</reference>
<dbReference type="EMBL" id="FMYP01000022">
    <property type="protein sequence ID" value="SDC24077.1"/>
    <property type="molecule type" value="Genomic_DNA"/>
</dbReference>
<accession>A0A1G6JZD9</accession>
<dbReference type="Proteomes" id="UP000199452">
    <property type="component" value="Unassembled WGS sequence"/>
</dbReference>
<keyword evidence="3" id="KW-1185">Reference proteome</keyword>
<feature type="transmembrane region" description="Helical" evidence="1">
    <location>
        <begin position="12"/>
        <end position="37"/>
    </location>
</feature>